<protein>
    <submittedName>
        <fullName evidence="2">Uncharacterized protein</fullName>
    </submittedName>
</protein>
<name>A0ABQ0LH39_MYCCL</name>
<evidence type="ECO:0000313" key="3">
    <source>
        <dbReference type="Proteomes" id="UP000815677"/>
    </source>
</evidence>
<feature type="region of interest" description="Disordered" evidence="1">
    <location>
        <begin position="295"/>
        <end position="322"/>
    </location>
</feature>
<feature type="compositionally biased region" description="Basic residues" evidence="1">
    <location>
        <begin position="41"/>
        <end position="50"/>
    </location>
</feature>
<evidence type="ECO:0000313" key="2">
    <source>
        <dbReference type="EMBL" id="GAT49839.1"/>
    </source>
</evidence>
<keyword evidence="3" id="KW-1185">Reference proteome</keyword>
<reference evidence="2" key="1">
    <citation type="submission" date="2014-09" db="EMBL/GenBank/DDBJ databases">
        <title>Genome sequence of the luminous mushroom Mycena chlorophos for searching fungal bioluminescence genes.</title>
        <authorList>
            <person name="Tanaka Y."/>
            <person name="Kasuga D."/>
            <person name="Oba Y."/>
            <person name="Hase S."/>
            <person name="Sato K."/>
            <person name="Oba Y."/>
            <person name="Sakakibara Y."/>
        </authorList>
    </citation>
    <scope>NUCLEOTIDE SEQUENCE</scope>
</reference>
<evidence type="ECO:0000256" key="1">
    <source>
        <dbReference type="SAM" id="MobiDB-lite"/>
    </source>
</evidence>
<gene>
    <name evidence="2" type="ORF">MCHLO_07127</name>
</gene>
<dbReference type="Proteomes" id="UP000815677">
    <property type="component" value="Unassembled WGS sequence"/>
</dbReference>
<dbReference type="EMBL" id="DF845956">
    <property type="protein sequence ID" value="GAT49839.1"/>
    <property type="molecule type" value="Genomic_DNA"/>
</dbReference>
<organism evidence="2 3">
    <name type="scientific">Mycena chlorophos</name>
    <name type="common">Agaric fungus</name>
    <name type="synonym">Agaricus chlorophos</name>
    <dbReference type="NCBI Taxonomy" id="658473"/>
    <lineage>
        <taxon>Eukaryota</taxon>
        <taxon>Fungi</taxon>
        <taxon>Dikarya</taxon>
        <taxon>Basidiomycota</taxon>
        <taxon>Agaricomycotina</taxon>
        <taxon>Agaricomycetes</taxon>
        <taxon>Agaricomycetidae</taxon>
        <taxon>Agaricales</taxon>
        <taxon>Marasmiineae</taxon>
        <taxon>Mycenaceae</taxon>
        <taxon>Mycena</taxon>
    </lineage>
</organism>
<feature type="region of interest" description="Disordered" evidence="1">
    <location>
        <begin position="1"/>
        <end position="88"/>
    </location>
</feature>
<accession>A0ABQ0LH39</accession>
<proteinExistence type="predicted"/>
<sequence>MTIVRQAGRLAAQACRRPVDPSRSMSEAQGDEWVSSSALSKRSRLGRRKNSAPESGKDASARRLPPQDQSNGSAQRHPLCTRGAILPPRSTRGRVVREVERGMDAAGSIVFGAIPREAHANGRNCCYHQWSPRITRAYPIPPSFYRPPGSPSIPDHIRLPACRPFAANHHTSRKLVKLVDAELTTAPMLSRRPITRNLLLHAMSSYCANDGSESCRRPWTPDGQGSKPRVAIRAGAIESCQPSTSCDLGSPAFPACAYDGQSRFPRRAAGLGWSRIHMSGPTFLATAAAQALALPRVRGPSSRSPRRIRATFPPFRNDDNRD</sequence>